<feature type="compositionally biased region" description="Low complexity" evidence="2">
    <location>
        <begin position="405"/>
        <end position="418"/>
    </location>
</feature>
<dbReference type="PROSITE" id="PS50245">
    <property type="entry name" value="CAP_GLY_2"/>
    <property type="match status" value="1"/>
</dbReference>
<sequence>MSIPTPGKSRLSGIPTPGKSAIPTPGRLRSASTTQQPPAHPPDDEYISRAFADAIKANDPAQHRSSRASDASNASLSVSSATQSSSFSGRQSVSRPPSVASSSSAVSPIPPRAPASASGSRSFAPRSASRQSDVFARSSSRVGKTFDVGDNVRIESLGFEGTLRYLGDIDGKPGHWAGVELSGGFAGKGKNNGAVNGKQYFVCPPNCGVFVASTKLSAPTVSYGLMSRPSSVASTRSGRVTPSVSQSGRVTPSASGALSNGRKTPSVSLGNGRVTPSLSNGRVTPSASAGRRTPGVPTGKSRSSATQISMDTTTPLRSGVKSTTGMITPGSRASKYVGMTAKQLDSRVPGLRSSAGTPLGTNSPTRIGGFTSTHLPSPTQSSSSPFNTPRAPVNGRASGTGMRAPSTSTTPSKPRPSTNAPRPRVPSAIAMPPPASPSSRIQAARSVYVNGTQSEGISSSPVDLQDNQRSIEERMADIMGTRMASPSRPTSSASGRSSSAVDFQLRLDQMQARLDALEYENQQLRANADTVEDNSERLEALLVDQKHTTSRIVELESLVRTNERTVSERDSTIEALERAAQHMSLDIDKAKSDAEARVRDIQSKLDDRDALVSNLKDALQTKEGLQSENDAILRAKDAEIALLQTRVQKAYSDLEEERRELGGQVDELRKAGQETIALYEERLSAADSRRYELEDLVANLEEQLRARAQPLSPLTAQRQAASAAEIDNENLREQVQHLQKRIGMLEDQLEEAHTTFDREEAAVRERVKRYKEREENMRKELTESKKQVDQILKSEETARQRMEETEEALRENTVALENARAEIEVLRNEIADFEGLTASNSSDKVAETAQRSSQERARLTAEITSLRKELVDLRKQQKHPDGDTGELQEQNRALKSTIDLLQSECDRRDAELVSQRQALADLQIVLEEHIAELDSARKKNNRDVAMNGGESGKATPSKHDLTNAREEITGLKHIVQELQKENSAAAQKNKLLESENKLLMNETEQLRQDLKALEESVEQSIMQDEQALTSGTGPLITSDVTEIVAQRKFEAELEQLRKKHAEADMKSARTIHDLNKEIGELETLVESKIYREDELERELERLREKLARSQKKASKNSTEPPASSPSASGDSKIENVHVTEQSQNVCEICERPGHDIFSCDLLKTGVPSSECAPSGATALEELFCEDCEGRGHTAVNCPHSLDVF</sequence>
<dbReference type="PANTHER" id="PTHR46515:SF1">
    <property type="entry name" value="TATA ELEMENT MODULATORY FACTOR"/>
    <property type="match status" value="1"/>
</dbReference>
<dbReference type="InterPro" id="IPR000938">
    <property type="entry name" value="CAP-Gly_domain"/>
</dbReference>
<dbReference type="PROSITE" id="PS00845">
    <property type="entry name" value="CAP_GLY_1"/>
    <property type="match status" value="1"/>
</dbReference>
<evidence type="ECO:0000256" key="1">
    <source>
        <dbReference type="SAM" id="Coils"/>
    </source>
</evidence>
<feature type="region of interest" description="Disordered" evidence="2">
    <location>
        <begin position="1"/>
        <end position="136"/>
    </location>
</feature>
<dbReference type="GO" id="GO:0005794">
    <property type="term" value="C:Golgi apparatus"/>
    <property type="evidence" value="ECO:0007669"/>
    <property type="project" value="TreeGrafter"/>
</dbReference>
<feature type="region of interest" description="Disordered" evidence="2">
    <location>
        <begin position="1106"/>
        <end position="1134"/>
    </location>
</feature>
<feature type="compositionally biased region" description="Low complexity" evidence="2">
    <location>
        <begin position="68"/>
        <end position="107"/>
    </location>
</feature>
<organism evidence="4 5">
    <name type="scientific">Daedalea quercina L-15889</name>
    <dbReference type="NCBI Taxonomy" id="1314783"/>
    <lineage>
        <taxon>Eukaryota</taxon>
        <taxon>Fungi</taxon>
        <taxon>Dikarya</taxon>
        <taxon>Basidiomycota</taxon>
        <taxon>Agaricomycotina</taxon>
        <taxon>Agaricomycetes</taxon>
        <taxon>Polyporales</taxon>
        <taxon>Fomitopsis</taxon>
    </lineage>
</organism>
<evidence type="ECO:0000256" key="2">
    <source>
        <dbReference type="SAM" id="MobiDB-lite"/>
    </source>
</evidence>
<evidence type="ECO:0000313" key="4">
    <source>
        <dbReference type="EMBL" id="KZT72034.1"/>
    </source>
</evidence>
<keyword evidence="1" id="KW-0175">Coiled coil</keyword>
<dbReference type="Proteomes" id="UP000076727">
    <property type="component" value="Unassembled WGS sequence"/>
</dbReference>
<proteinExistence type="predicted"/>
<feature type="coiled-coil region" evidence="1">
    <location>
        <begin position="500"/>
        <end position="541"/>
    </location>
</feature>
<protein>
    <recommendedName>
        <fullName evidence="3">CAP-Gly domain-containing protein</fullName>
    </recommendedName>
</protein>
<reference evidence="4 5" key="1">
    <citation type="journal article" date="2016" name="Mol. Biol. Evol.">
        <title>Comparative Genomics of Early-Diverging Mushroom-Forming Fungi Provides Insights into the Origins of Lignocellulose Decay Capabilities.</title>
        <authorList>
            <person name="Nagy L.G."/>
            <person name="Riley R."/>
            <person name="Tritt A."/>
            <person name="Adam C."/>
            <person name="Daum C."/>
            <person name="Floudas D."/>
            <person name="Sun H."/>
            <person name="Yadav J.S."/>
            <person name="Pangilinan J."/>
            <person name="Larsson K.H."/>
            <person name="Matsuura K."/>
            <person name="Barry K."/>
            <person name="Labutti K."/>
            <person name="Kuo R."/>
            <person name="Ohm R.A."/>
            <person name="Bhattacharya S.S."/>
            <person name="Shirouzu T."/>
            <person name="Yoshinaga Y."/>
            <person name="Martin F.M."/>
            <person name="Grigoriev I.V."/>
            <person name="Hibbett D.S."/>
        </authorList>
    </citation>
    <scope>NUCLEOTIDE SEQUENCE [LARGE SCALE GENOMIC DNA]</scope>
    <source>
        <strain evidence="4 5">L-15889</strain>
    </source>
</reference>
<dbReference type="OrthoDB" id="2130750at2759"/>
<evidence type="ECO:0000259" key="3">
    <source>
        <dbReference type="PROSITE" id="PS50245"/>
    </source>
</evidence>
<dbReference type="EMBL" id="KV429042">
    <property type="protein sequence ID" value="KZT72034.1"/>
    <property type="molecule type" value="Genomic_DNA"/>
</dbReference>
<evidence type="ECO:0000313" key="5">
    <source>
        <dbReference type="Proteomes" id="UP000076727"/>
    </source>
</evidence>
<dbReference type="STRING" id="1314783.A0A165SI80"/>
<accession>A0A165SI80</accession>
<dbReference type="PANTHER" id="PTHR46515">
    <property type="entry name" value="TATA ELEMENT MODULATORY FACTOR TMF1"/>
    <property type="match status" value="1"/>
</dbReference>
<dbReference type="SMART" id="SM01052">
    <property type="entry name" value="CAP_GLY"/>
    <property type="match status" value="1"/>
</dbReference>
<dbReference type="AlphaFoldDB" id="A0A165SI80"/>
<feature type="domain" description="CAP-Gly" evidence="3">
    <location>
        <begin position="167"/>
        <end position="212"/>
    </location>
</feature>
<dbReference type="InterPro" id="IPR052602">
    <property type="entry name" value="Growth_transcription_reg"/>
</dbReference>
<feature type="compositionally biased region" description="Low complexity" evidence="2">
    <location>
        <begin position="114"/>
        <end position="132"/>
    </location>
</feature>
<dbReference type="GO" id="GO:0005783">
    <property type="term" value="C:endoplasmic reticulum"/>
    <property type="evidence" value="ECO:0007669"/>
    <property type="project" value="TreeGrafter"/>
</dbReference>
<feature type="compositionally biased region" description="Polar residues" evidence="2">
    <location>
        <begin position="300"/>
        <end position="326"/>
    </location>
</feature>
<feature type="region of interest" description="Disordered" evidence="2">
    <location>
        <begin position="227"/>
        <end position="331"/>
    </location>
</feature>
<name>A0A165SI80_9APHY</name>
<dbReference type="Gene3D" id="2.30.30.190">
    <property type="entry name" value="CAP Gly-rich-like domain"/>
    <property type="match status" value="1"/>
</dbReference>
<feature type="region of interest" description="Disordered" evidence="2">
    <location>
        <begin position="345"/>
        <end position="441"/>
    </location>
</feature>
<dbReference type="Pfam" id="PF01302">
    <property type="entry name" value="CAP_GLY"/>
    <property type="match status" value="1"/>
</dbReference>
<gene>
    <name evidence="4" type="ORF">DAEQUDRAFT_723192</name>
</gene>
<dbReference type="SUPFAM" id="SSF74924">
    <property type="entry name" value="Cap-Gly domain"/>
    <property type="match status" value="1"/>
</dbReference>
<feature type="compositionally biased region" description="Polar residues" evidence="2">
    <location>
        <begin position="354"/>
        <end position="387"/>
    </location>
</feature>
<feature type="compositionally biased region" description="Polar residues" evidence="2">
    <location>
        <begin position="228"/>
        <end position="287"/>
    </location>
</feature>
<feature type="region of interest" description="Disordered" evidence="2">
    <location>
        <begin position="939"/>
        <end position="959"/>
    </location>
</feature>
<dbReference type="InterPro" id="IPR036859">
    <property type="entry name" value="CAP-Gly_dom_sf"/>
</dbReference>
<keyword evidence="5" id="KW-1185">Reference proteome</keyword>